<dbReference type="SUPFAM" id="SSF50978">
    <property type="entry name" value="WD40 repeat-like"/>
    <property type="match status" value="1"/>
</dbReference>
<dbReference type="SMART" id="SM00325">
    <property type="entry name" value="RhoGEF"/>
    <property type="match status" value="1"/>
</dbReference>
<dbReference type="GO" id="GO:0030036">
    <property type="term" value="P:actin cytoskeleton organization"/>
    <property type="evidence" value="ECO:0007669"/>
    <property type="project" value="TreeGrafter"/>
</dbReference>
<keyword evidence="2" id="KW-0344">Guanine-nucleotide releasing factor</keyword>
<feature type="region of interest" description="Disordered" evidence="4">
    <location>
        <begin position="2296"/>
        <end position="2322"/>
    </location>
</feature>
<evidence type="ECO:0000256" key="2">
    <source>
        <dbReference type="ARBA" id="ARBA00022658"/>
    </source>
</evidence>
<evidence type="ECO:0000256" key="3">
    <source>
        <dbReference type="SAM" id="Coils"/>
    </source>
</evidence>
<feature type="coiled-coil region" evidence="3">
    <location>
        <begin position="1591"/>
        <end position="1618"/>
    </location>
</feature>
<dbReference type="InterPro" id="IPR036322">
    <property type="entry name" value="WD40_repeat_dom_sf"/>
</dbReference>
<dbReference type="InterPro" id="IPR000219">
    <property type="entry name" value="DH_dom"/>
</dbReference>
<dbReference type="InterPro" id="IPR011993">
    <property type="entry name" value="PH-like_dom_sf"/>
</dbReference>
<dbReference type="SUPFAM" id="SSF48065">
    <property type="entry name" value="DBL homology domain (DH-domain)"/>
    <property type="match status" value="1"/>
</dbReference>
<feature type="region of interest" description="Disordered" evidence="4">
    <location>
        <begin position="746"/>
        <end position="774"/>
    </location>
</feature>
<feature type="compositionally biased region" description="Polar residues" evidence="4">
    <location>
        <begin position="757"/>
        <end position="767"/>
    </location>
</feature>
<feature type="region of interest" description="Disordered" evidence="4">
    <location>
        <begin position="248"/>
        <end position="289"/>
    </location>
</feature>
<evidence type="ECO:0000313" key="6">
    <source>
        <dbReference type="EMBL" id="CDG67922.1"/>
    </source>
</evidence>
<feature type="compositionally biased region" description="Polar residues" evidence="4">
    <location>
        <begin position="248"/>
        <end position="263"/>
    </location>
</feature>
<feature type="region of interest" description="Disordered" evidence="4">
    <location>
        <begin position="1128"/>
        <end position="1179"/>
    </location>
</feature>
<dbReference type="CDD" id="cd00160">
    <property type="entry name" value="RhoGEF"/>
    <property type="match status" value="1"/>
</dbReference>
<dbReference type="GO" id="GO:0051496">
    <property type="term" value="P:positive regulation of stress fiber assembly"/>
    <property type="evidence" value="ECO:0007669"/>
    <property type="project" value="UniProtKB-ARBA"/>
</dbReference>
<feature type="compositionally biased region" description="Polar residues" evidence="4">
    <location>
        <begin position="208"/>
        <end position="223"/>
    </location>
</feature>
<accession>T2M7I3</accession>
<dbReference type="GO" id="GO:0035556">
    <property type="term" value="P:intracellular signal transduction"/>
    <property type="evidence" value="ECO:0007669"/>
    <property type="project" value="InterPro"/>
</dbReference>
<feature type="region of interest" description="Disordered" evidence="4">
    <location>
        <begin position="1918"/>
        <end position="2024"/>
    </location>
</feature>
<feature type="compositionally biased region" description="Polar residues" evidence="4">
    <location>
        <begin position="1918"/>
        <end position="1930"/>
    </location>
</feature>
<dbReference type="InterPro" id="IPR015943">
    <property type="entry name" value="WD40/YVTN_repeat-like_dom_sf"/>
</dbReference>
<feature type="region of interest" description="Disordered" evidence="4">
    <location>
        <begin position="140"/>
        <end position="166"/>
    </location>
</feature>
<dbReference type="PANTHER" id="PTHR12877:SF15">
    <property type="entry name" value="RHO GUANINE NUCLEOTIDE EXCHANGE FACTOR 17"/>
    <property type="match status" value="1"/>
</dbReference>
<dbReference type="EMBL" id="HAAD01001690">
    <property type="protein sequence ID" value="CDG67922.1"/>
    <property type="molecule type" value="mRNA"/>
</dbReference>
<feature type="compositionally biased region" description="Basic and acidic residues" evidence="4">
    <location>
        <begin position="2311"/>
        <end position="2320"/>
    </location>
</feature>
<dbReference type="GO" id="GO:0005737">
    <property type="term" value="C:cytoplasm"/>
    <property type="evidence" value="ECO:0007669"/>
    <property type="project" value="UniProtKB-ARBA"/>
</dbReference>
<dbReference type="InterPro" id="IPR001331">
    <property type="entry name" value="GDS_CDC24_CS"/>
</dbReference>
<dbReference type="OrthoDB" id="4066896at2759"/>
<dbReference type="Pfam" id="PF19057">
    <property type="entry name" value="PH_19"/>
    <property type="match status" value="1"/>
</dbReference>
<feature type="compositionally biased region" description="Polar residues" evidence="4">
    <location>
        <begin position="1992"/>
        <end position="2001"/>
    </location>
</feature>
<dbReference type="Pfam" id="PF19056">
    <property type="entry name" value="WD40_2"/>
    <property type="match status" value="1"/>
</dbReference>
<feature type="compositionally biased region" description="Basic and acidic residues" evidence="4">
    <location>
        <begin position="140"/>
        <end position="157"/>
    </location>
</feature>
<feature type="compositionally biased region" description="Low complexity" evidence="4">
    <location>
        <begin position="746"/>
        <end position="756"/>
    </location>
</feature>
<dbReference type="Pfam" id="PF00621">
    <property type="entry name" value="RhoGEF"/>
    <property type="match status" value="1"/>
</dbReference>
<feature type="compositionally biased region" description="Polar residues" evidence="4">
    <location>
        <begin position="1151"/>
        <end position="1170"/>
    </location>
</feature>
<dbReference type="Gene3D" id="2.30.29.30">
    <property type="entry name" value="Pleckstrin-homology domain (PH domain)/Phosphotyrosine-binding domain (PTB)"/>
    <property type="match status" value="1"/>
</dbReference>
<feature type="compositionally biased region" description="Polar residues" evidence="4">
    <location>
        <begin position="272"/>
        <end position="289"/>
    </location>
</feature>
<dbReference type="GO" id="GO:0005085">
    <property type="term" value="F:guanyl-nucleotide exchange factor activity"/>
    <property type="evidence" value="ECO:0007669"/>
    <property type="project" value="UniProtKB-KW"/>
</dbReference>
<dbReference type="PANTHER" id="PTHR12877">
    <property type="entry name" value="RHO GUANINE NUCLEOTIDE EXCHANGE FACTOR"/>
    <property type="match status" value="1"/>
</dbReference>
<name>T2M7I3_HYDVU</name>
<dbReference type="FunFam" id="1.20.900.10:FF:000003">
    <property type="entry name" value="Rho guanine nucleotide exchange factor 10 like"/>
    <property type="match status" value="1"/>
</dbReference>
<feature type="region of interest" description="Disordered" evidence="4">
    <location>
        <begin position="197"/>
        <end position="223"/>
    </location>
</feature>
<dbReference type="PROSITE" id="PS00741">
    <property type="entry name" value="DH_1"/>
    <property type="match status" value="1"/>
</dbReference>
<protein>
    <submittedName>
        <fullName evidence="6">Rho guanine nucleotide exchange factor 17</fullName>
    </submittedName>
</protein>
<keyword evidence="3" id="KW-0175">Coiled coil</keyword>
<evidence type="ECO:0000259" key="5">
    <source>
        <dbReference type="PROSITE" id="PS50010"/>
    </source>
</evidence>
<organism evidence="6">
    <name type="scientific">Hydra vulgaris</name>
    <name type="common">Hydra</name>
    <name type="synonym">Hydra attenuata</name>
    <dbReference type="NCBI Taxonomy" id="6087"/>
    <lineage>
        <taxon>Eukaryota</taxon>
        <taxon>Metazoa</taxon>
        <taxon>Cnidaria</taxon>
        <taxon>Hydrozoa</taxon>
        <taxon>Hydroidolina</taxon>
        <taxon>Anthoathecata</taxon>
        <taxon>Aplanulata</taxon>
        <taxon>Hydridae</taxon>
        <taxon>Hydra</taxon>
    </lineage>
</organism>
<feature type="compositionally biased region" description="Polar residues" evidence="4">
    <location>
        <begin position="971"/>
        <end position="989"/>
    </location>
</feature>
<reference evidence="6" key="1">
    <citation type="journal article" date="2013" name="Genome Biol. Evol.">
        <title>Punctuated emergences of genetic and phenotypic innovations in eumetazoan, bilaterian, euteleostome, and hominidae ancestors.</title>
        <authorList>
            <person name="Wenger Y."/>
            <person name="Galliot B."/>
        </authorList>
    </citation>
    <scope>NUCLEOTIDE SEQUENCE</scope>
    <source>
        <tissue evidence="6">Whole animals</tissue>
    </source>
</reference>
<dbReference type="InterPro" id="IPR035899">
    <property type="entry name" value="DBL_dom_sf"/>
</dbReference>
<proteinExistence type="evidence at transcript level"/>
<evidence type="ECO:0000256" key="4">
    <source>
        <dbReference type="SAM" id="MobiDB-lite"/>
    </source>
</evidence>
<feature type="region of interest" description="Disordered" evidence="4">
    <location>
        <begin position="966"/>
        <end position="989"/>
    </location>
</feature>
<feature type="non-terminal residue" evidence="6">
    <location>
        <position position="1"/>
    </location>
</feature>
<dbReference type="PROSITE" id="PS50010">
    <property type="entry name" value="DH_2"/>
    <property type="match status" value="1"/>
</dbReference>
<sequence length="2365" mass="264840">MAFVESEPEVYRRKKSVRVDLNDRQRIIGGIGRPRSNVNGPSSINDRILQYGKSTENGTATGKPLELNNNEIVSTPRRRISTATSPDYGKILNLQNNDISRQISNSDVVSQQNNNSIISRQNENLLSLQNNEINSLRNEKNISEKNKEKTLTSENNEKTNQLTNETAASIPKHIEKTNQLANETAVSIPKHIEKNVLNNDSVDKTSEKMQSLQNMKPVSSENTIKTNHLQSIEEADGPENNEKIVSTQNNEKFVNPQRNQKNRQTSDDKSIIRQTSEKSASPDCSTKYIGSQNNEKAGLYSGNEGVNHSVSLKTAVNTIITIKKEEKLAHIKSLEKNNESNEKAGHIKLIEKPSIKSIDKKVKPTDNFLSDNEKTINLQKNEVTVASQTTNGENLILLSQINIVKQENLHKTGLHSGNGGHAENHFVSLKAAANTIIKLNKEEKLANTVKNIKGVSPPLNINSARNKFLELEKHSTDQQGMTKKNQTVIKKKSSESSSCSIDCVVNKEKHITETSCDITSEIIIIPTSSSLSKENEKSNSLQSLTDSEKCAIKDNSHLIEYQLTNNNHVITNNASVTEDKLGNSELIQIDSCSPDSTIYDIKSDRFLTSNSDTMPTEVNDLDNDSPSDVIPHEYVKTDEENNSINNTKKSEEIAKPSYIDRQNDIEQYENLQNNINVNEFDSIINSQLTDSEINLNKNNFNDGELKYVAEEVQINTDRQNPKSDIIYAFSDKAESIDIVEKEHSSTCSFSDSDTSSNLNKISTSSTEETGELNNRKKLVKRRARKAEEIFSKNQQVETKNDNELECNNFSDESSKSGDIDTCLSDKLNDITDYSTLDAANDSKIKQSLHSEEESIVQSSIAINSNENLFTEINYCNKSETIESHEIIKNIKSSSMTAISNRLPQSLHSFSTSDMGGLENKNQARDGIEKFENIKNLKQGPLSSFTSISKVSTLKLQSFVAKNPMFSPPLTRRSNSTTENPGLTEISEGQHNIIQTNPFSMSIGKCKNLESNRSNDNQLINPVSKSLPRNMWLKNSFDIDKNPFSSASKQRTPSEEEESVCAAKLLENLPSSPFALIKRFSEDTKRMQEKSPLGLKNENYTDLENDSENTLYSFREKRNEMLESNSTINQDELKKDISSNPKVKTRPPLNMKSINCSNVDEVNTNTDSSASKPVCPRRRPSYHNANNDYFSCLNVAESSTKTQENQVNKDENIVKAVDTNPPSTEQLDSDDDETLPDFSKIVENADKARSRTSFPQPFLTGIPEEHRNNRHRVNKTVLSGIFPEYTINEESSDNDSETAIDKNESYCDNKLTSEKHLSLEDLPTDCKMLEDNRAKSLISLPTITCEENTKHSDIRTPKIITSSLSDPSLSNVLLKSSSSSSLNPQTITTIENNEVIGSKASLSAEKKKTPKVEMRHYVVNNLLETEQSYVQSLSTMITKFSEPLKRPENSSVIEPNVVDEIFYQIPEILEHHEMFLSQLTERVNAWDNNQVVGDLFVTSFTKTYLMDAYSNFINNFIQAKAAIRQAVNSRPQFARFLEQCTRENREKLTLSDLLIMPVQRIPRYKLLLLDMLKYTPENHPDYENIHLAIEEIEALADRMNKGEMDADQAERDIERLRDIENTIEGVQDLVTASRRFVRQDLVAEKEGTQTKKDRCLFLFSDLLICTTQRRKNNALRRGSLGLFTGQSAADMNRYKFLWKVHLDDVEISKATNSQAIINNSEIDKLEEDLHKLKTILANIETLYTPHHIVEGSIRELTNDVRQRIQEQQYIAMQSQPPYKARIDLQALTDDGLKEYTFNFLSPECKASWLSFFEETKQKLVYSANSIPPEFQYPVPITKTRSGMQFTCASPNQTIGNYSDMSPQQSINGEVWVCNSDGYVGQVCLISMVPEAQSKASLSVCSVRILCLAAVPGGRLLNKYRNSSNQSKSNAIDFNPKKIRSRNGSIKKSLPSESDDDDLHNNAANIMAFDSSDDEEMESSYMGSISFDGRMSPDGSSLGTVESQEGDPDSSDDYNNTISDEEDSARKDLRREYSNLSSEVNDQINMWLGTEDGNIYVYNASDVIAQRKTKTKLQHGAPVTAILYFESRVFVALGSGELCVYTRDQATNVWQTSKPEKINVSISGSPISCITAVAGRIWCGCQNTIVLVNAATLDHENTFTVSSDHTKVVHKIVSSGLGVWVSMQNSATVRLYHGTTYENVTEIDITPAVNKMLAGADAIIRQHKSACLRVTSMLICKDLLWIGTSAGVILTNPLPSITASTSVLRNSLIPTGSPYGHTGHVRFLTLVEVAKSQFKTVESNKDNSKSSPWLGTSRRESTKSLRNDNNSSGVLTLVVSGGDGYEDFRYSQQSETVGRDDSTNHLLIWRV</sequence>
<dbReference type="SUPFAM" id="SSF50729">
    <property type="entry name" value="PH domain-like"/>
    <property type="match status" value="1"/>
</dbReference>
<dbReference type="Gene3D" id="1.20.900.10">
    <property type="entry name" value="Dbl homology (DH) domain"/>
    <property type="match status" value="1"/>
</dbReference>
<gene>
    <name evidence="6" type="primary">ARHGEF17</name>
</gene>
<dbReference type="Gene3D" id="2.130.10.10">
    <property type="entry name" value="YVTN repeat-like/Quinoprotein amine dehydrogenase"/>
    <property type="match status" value="1"/>
</dbReference>
<keyword evidence="1" id="KW-0597">Phosphoprotein</keyword>
<evidence type="ECO:0000256" key="1">
    <source>
        <dbReference type="ARBA" id="ARBA00022553"/>
    </source>
</evidence>
<dbReference type="InterPro" id="IPR039919">
    <property type="entry name" value="ARHGEF10/ARHGEF17"/>
</dbReference>
<feature type="domain" description="DH" evidence="5">
    <location>
        <begin position="1413"/>
        <end position="1601"/>
    </location>
</feature>